<reference evidence="2" key="1">
    <citation type="submission" date="2021-01" db="EMBL/GenBank/DDBJ databases">
        <authorList>
            <person name="Corre E."/>
            <person name="Pelletier E."/>
            <person name="Niang G."/>
            <person name="Scheremetjew M."/>
            <person name="Finn R."/>
            <person name="Kale V."/>
            <person name="Holt S."/>
            <person name="Cochrane G."/>
            <person name="Meng A."/>
            <person name="Brown T."/>
            <person name="Cohen L."/>
        </authorList>
    </citation>
    <scope>NUCLEOTIDE SEQUENCE</scope>
    <source>
        <strain evidence="2">Isolate 1302-5</strain>
    </source>
</reference>
<feature type="region of interest" description="Disordered" evidence="1">
    <location>
        <begin position="1"/>
        <end position="49"/>
    </location>
</feature>
<feature type="compositionally biased region" description="Low complexity" evidence="1">
    <location>
        <begin position="70"/>
        <end position="90"/>
    </location>
</feature>
<name>A0A7S4JYJ1_9STRA</name>
<feature type="region of interest" description="Disordered" evidence="1">
    <location>
        <begin position="66"/>
        <end position="90"/>
    </location>
</feature>
<sequence>MSSRSISSSSSSRSNIPSSSHMETKQAQMKKQWSAGFSWADDSDSDDSDCDEFCEIVALSSCASMGSLKSSSNHHTPPGSPSSSRSPSFKSVRFAPLAEMRLIPSLPDLSAQVEGTQKPQVFVERGARTVIL</sequence>
<evidence type="ECO:0000313" key="2">
    <source>
        <dbReference type="EMBL" id="CAE2278349.1"/>
    </source>
</evidence>
<evidence type="ECO:0000256" key="1">
    <source>
        <dbReference type="SAM" id="MobiDB-lite"/>
    </source>
</evidence>
<gene>
    <name evidence="2" type="ORF">OAUR00152_LOCUS36150</name>
</gene>
<proteinExistence type="predicted"/>
<accession>A0A7S4JYJ1</accession>
<dbReference type="EMBL" id="HBKQ01052564">
    <property type="protein sequence ID" value="CAE2278349.1"/>
    <property type="molecule type" value="Transcribed_RNA"/>
</dbReference>
<dbReference type="AlphaFoldDB" id="A0A7S4JYJ1"/>
<organism evidence="2">
    <name type="scientific">Odontella aurita</name>
    <dbReference type="NCBI Taxonomy" id="265563"/>
    <lineage>
        <taxon>Eukaryota</taxon>
        <taxon>Sar</taxon>
        <taxon>Stramenopiles</taxon>
        <taxon>Ochrophyta</taxon>
        <taxon>Bacillariophyta</taxon>
        <taxon>Mediophyceae</taxon>
        <taxon>Biddulphiophycidae</taxon>
        <taxon>Eupodiscales</taxon>
        <taxon>Odontellaceae</taxon>
        <taxon>Odontella</taxon>
    </lineage>
</organism>
<feature type="compositionally biased region" description="Low complexity" evidence="1">
    <location>
        <begin position="1"/>
        <end position="20"/>
    </location>
</feature>
<protein>
    <submittedName>
        <fullName evidence="2">Uncharacterized protein</fullName>
    </submittedName>
</protein>